<accession>A0A2H0UR51</accession>
<keyword evidence="1" id="KW-0812">Transmembrane</keyword>
<dbReference type="InterPro" id="IPR013783">
    <property type="entry name" value="Ig-like_fold"/>
</dbReference>
<dbReference type="EMBL" id="PFAZ01000009">
    <property type="protein sequence ID" value="PIR88922.1"/>
    <property type="molecule type" value="Genomic_DNA"/>
</dbReference>
<organism evidence="2 3">
    <name type="scientific">Candidatus Harrisonbacteria bacterium CG10_big_fil_rev_8_21_14_0_10_40_38</name>
    <dbReference type="NCBI Taxonomy" id="1974583"/>
    <lineage>
        <taxon>Bacteria</taxon>
        <taxon>Candidatus Harrisoniibacteriota</taxon>
    </lineage>
</organism>
<evidence type="ECO:0000313" key="2">
    <source>
        <dbReference type="EMBL" id="PIR88922.1"/>
    </source>
</evidence>
<evidence type="ECO:0000313" key="3">
    <source>
        <dbReference type="Proteomes" id="UP000231157"/>
    </source>
</evidence>
<dbReference type="Gene3D" id="2.60.40.10">
    <property type="entry name" value="Immunoglobulins"/>
    <property type="match status" value="1"/>
</dbReference>
<dbReference type="Pfam" id="PF13413">
    <property type="entry name" value="HTH_25"/>
    <property type="match status" value="1"/>
</dbReference>
<gene>
    <name evidence="2" type="ORF">COU07_03425</name>
</gene>
<dbReference type="Proteomes" id="UP000231157">
    <property type="component" value="Unassembled WGS sequence"/>
</dbReference>
<proteinExistence type="predicted"/>
<evidence type="ECO:0008006" key="4">
    <source>
        <dbReference type="Google" id="ProtNLM"/>
    </source>
</evidence>
<sequence>MGAVDTLFLKDTLNQSLEAKGLTVEKIQQQTGIAERYVVAFFEGKKEELPPLPYVRGYLFKIASALDLDGQELWKNHSEELTVMRSGALDKLPSNRYALKNVNKTWFVVAALGALVVLYLVLNMSKFLGKPEISILNPAAETLVTTTGTITLSGKISANDSLTIGGEDVFVDQNGDFSTSYTLEPGLNRIEFTVKRLLGSRVSIVRQIIYQP</sequence>
<dbReference type="Gene3D" id="1.10.260.40">
    <property type="entry name" value="lambda repressor-like DNA-binding domains"/>
    <property type="match status" value="1"/>
</dbReference>
<keyword evidence="1" id="KW-0472">Membrane</keyword>
<dbReference type="GO" id="GO:0003677">
    <property type="term" value="F:DNA binding"/>
    <property type="evidence" value="ECO:0007669"/>
    <property type="project" value="InterPro"/>
</dbReference>
<comment type="caution">
    <text evidence="2">The sequence shown here is derived from an EMBL/GenBank/DDBJ whole genome shotgun (WGS) entry which is preliminary data.</text>
</comment>
<dbReference type="AlphaFoldDB" id="A0A2H0UR51"/>
<protein>
    <recommendedName>
        <fullName evidence="4">HTH cro/C1-type domain-containing protein</fullName>
    </recommendedName>
</protein>
<feature type="transmembrane region" description="Helical" evidence="1">
    <location>
        <begin position="105"/>
        <end position="122"/>
    </location>
</feature>
<name>A0A2H0UR51_9BACT</name>
<reference evidence="3" key="1">
    <citation type="submission" date="2017-09" db="EMBL/GenBank/DDBJ databases">
        <title>Depth-based differentiation of microbial function through sediment-hosted aquifers and enrichment of novel symbionts in the deep terrestrial subsurface.</title>
        <authorList>
            <person name="Probst A.J."/>
            <person name="Ladd B."/>
            <person name="Jarett J.K."/>
            <person name="Geller-Mcgrath D.E."/>
            <person name="Sieber C.M.K."/>
            <person name="Emerson J.B."/>
            <person name="Anantharaman K."/>
            <person name="Thomas B.C."/>
            <person name="Malmstrom R."/>
            <person name="Stieglmeier M."/>
            <person name="Klingl A."/>
            <person name="Woyke T."/>
            <person name="Ryan C.M."/>
            <person name="Banfield J.F."/>
        </authorList>
    </citation>
    <scope>NUCLEOTIDE SEQUENCE [LARGE SCALE GENOMIC DNA]</scope>
</reference>
<dbReference type="InterPro" id="IPR010982">
    <property type="entry name" value="Lambda_DNA-bd_dom_sf"/>
</dbReference>
<evidence type="ECO:0000256" key="1">
    <source>
        <dbReference type="SAM" id="Phobius"/>
    </source>
</evidence>
<keyword evidence="1" id="KW-1133">Transmembrane helix</keyword>